<proteinExistence type="predicted"/>
<dbReference type="HOGENOM" id="CLU_3341278_0_0_4"/>
<dbReference type="EMBL" id="CM000832">
    <property type="protein sequence ID" value="EET06494.1"/>
    <property type="molecule type" value="Genomic_DNA"/>
</dbReference>
<protein>
    <submittedName>
        <fullName evidence="1">Uncharacterized protein</fullName>
    </submittedName>
</protein>
<reference evidence="1" key="1">
    <citation type="submission" date="2009-05" db="EMBL/GenBank/DDBJ databases">
        <authorList>
            <person name="Harkins D.M."/>
            <person name="DeShazer D."/>
            <person name="Woods D.E."/>
            <person name="Brinkac L.M."/>
            <person name="Brown K.A."/>
            <person name="Hung G.C."/>
            <person name="Tuanyok A."/>
            <person name="Zhang B."/>
            <person name="Nierman W.C."/>
        </authorList>
    </citation>
    <scope>NUCLEOTIDE SEQUENCE [LARGE SCALE GENOMIC DNA]</scope>
    <source>
        <strain evidence="1">1710a</strain>
    </source>
</reference>
<evidence type="ECO:0000313" key="1">
    <source>
        <dbReference type="EMBL" id="EET06494.1"/>
    </source>
</evidence>
<name>A0A0E1W258_BURPE</name>
<sequence length="37" mass="4288">MRAAPSRGTNARKQRMARALLAYARGRRRTRTFAVLR</sequence>
<accession>A0A0E1W258</accession>
<organism evidence="1">
    <name type="scientific">Burkholderia pseudomallei 1710a</name>
    <dbReference type="NCBI Taxonomy" id="320371"/>
    <lineage>
        <taxon>Bacteria</taxon>
        <taxon>Pseudomonadati</taxon>
        <taxon>Pseudomonadota</taxon>
        <taxon>Betaproteobacteria</taxon>
        <taxon>Burkholderiales</taxon>
        <taxon>Burkholderiaceae</taxon>
        <taxon>Burkholderia</taxon>
        <taxon>pseudomallei group</taxon>
    </lineage>
</organism>
<dbReference type="Proteomes" id="UP000001812">
    <property type="component" value="Chromosome I"/>
</dbReference>
<dbReference type="AlphaFoldDB" id="A0A0E1W258"/>
<gene>
    <name evidence="1" type="ORF">BURPS1710A_3601</name>
</gene>